<reference evidence="1" key="2">
    <citation type="submission" date="2022-01" db="EMBL/GenBank/DDBJ databases">
        <authorList>
            <person name="Yamashiro T."/>
            <person name="Shiraishi A."/>
            <person name="Satake H."/>
            <person name="Nakayama K."/>
        </authorList>
    </citation>
    <scope>NUCLEOTIDE SEQUENCE</scope>
</reference>
<evidence type="ECO:0000313" key="1">
    <source>
        <dbReference type="EMBL" id="GJS61236.1"/>
    </source>
</evidence>
<evidence type="ECO:0000313" key="2">
    <source>
        <dbReference type="Proteomes" id="UP001151760"/>
    </source>
</evidence>
<comment type="caution">
    <text evidence="1">The sequence shown here is derived from an EMBL/GenBank/DDBJ whole genome shotgun (WGS) entry which is preliminary data.</text>
</comment>
<gene>
    <name evidence="1" type="ORF">Tco_0656020</name>
</gene>
<sequence length="141" mass="16416">MKMHYIHRTYLFSLWERLKADNTIRVNQIVTISLIESSIHILDQNRYPVDTSLIHLESRKSPTAELFNVDSGRISIVTMNTKEYHSDDLALDNIPPDLTLLLFSIIPRTSTLSNEVFLGRSLRFWLDHETKIPNLNRLITP</sequence>
<keyword evidence="2" id="KW-1185">Reference proteome</keyword>
<proteinExistence type="predicted"/>
<dbReference type="EMBL" id="BQNB010009275">
    <property type="protein sequence ID" value="GJS61236.1"/>
    <property type="molecule type" value="Genomic_DNA"/>
</dbReference>
<protein>
    <submittedName>
        <fullName evidence="1">Uncharacterized protein</fullName>
    </submittedName>
</protein>
<reference evidence="1" key="1">
    <citation type="journal article" date="2022" name="Int. J. Mol. Sci.">
        <title>Draft Genome of Tanacetum Coccineum: Genomic Comparison of Closely Related Tanacetum-Family Plants.</title>
        <authorList>
            <person name="Yamashiro T."/>
            <person name="Shiraishi A."/>
            <person name="Nakayama K."/>
            <person name="Satake H."/>
        </authorList>
    </citation>
    <scope>NUCLEOTIDE SEQUENCE</scope>
</reference>
<dbReference type="Proteomes" id="UP001151760">
    <property type="component" value="Unassembled WGS sequence"/>
</dbReference>
<name>A0ABQ4X7S6_9ASTR</name>
<organism evidence="1 2">
    <name type="scientific">Tanacetum coccineum</name>
    <dbReference type="NCBI Taxonomy" id="301880"/>
    <lineage>
        <taxon>Eukaryota</taxon>
        <taxon>Viridiplantae</taxon>
        <taxon>Streptophyta</taxon>
        <taxon>Embryophyta</taxon>
        <taxon>Tracheophyta</taxon>
        <taxon>Spermatophyta</taxon>
        <taxon>Magnoliopsida</taxon>
        <taxon>eudicotyledons</taxon>
        <taxon>Gunneridae</taxon>
        <taxon>Pentapetalae</taxon>
        <taxon>asterids</taxon>
        <taxon>campanulids</taxon>
        <taxon>Asterales</taxon>
        <taxon>Asteraceae</taxon>
        <taxon>Asteroideae</taxon>
        <taxon>Anthemideae</taxon>
        <taxon>Anthemidinae</taxon>
        <taxon>Tanacetum</taxon>
    </lineage>
</organism>
<accession>A0ABQ4X7S6</accession>